<evidence type="ECO:0000256" key="3">
    <source>
        <dbReference type="ARBA" id="ARBA00016891"/>
    </source>
</evidence>
<evidence type="ECO:0000256" key="8">
    <source>
        <dbReference type="ARBA" id="ARBA00049260"/>
    </source>
</evidence>
<dbReference type="InterPro" id="IPR008927">
    <property type="entry name" value="6-PGluconate_DH-like_C_sf"/>
</dbReference>
<name>A0A1G2MFX2_9BACT</name>
<evidence type="ECO:0000256" key="2">
    <source>
        <dbReference type="ARBA" id="ARBA00012068"/>
    </source>
</evidence>
<evidence type="ECO:0000256" key="6">
    <source>
        <dbReference type="ARBA" id="ARBA00023027"/>
    </source>
</evidence>
<dbReference type="GO" id="GO:0004665">
    <property type="term" value="F:prephenate dehydrogenase (NADP+) activity"/>
    <property type="evidence" value="ECO:0007669"/>
    <property type="project" value="InterPro"/>
</dbReference>
<evidence type="ECO:0000256" key="4">
    <source>
        <dbReference type="ARBA" id="ARBA00022498"/>
    </source>
</evidence>
<dbReference type="Pfam" id="PF20463">
    <property type="entry name" value="PDH_C"/>
    <property type="match status" value="1"/>
</dbReference>
<proteinExistence type="predicted"/>
<dbReference type="InterPro" id="IPR003099">
    <property type="entry name" value="Prephen_DH"/>
</dbReference>
<evidence type="ECO:0000313" key="12">
    <source>
        <dbReference type="Proteomes" id="UP000176493"/>
    </source>
</evidence>
<feature type="domain" description="ACT" evidence="10">
    <location>
        <begin position="300"/>
        <end position="373"/>
    </location>
</feature>
<dbReference type="Proteomes" id="UP000176493">
    <property type="component" value="Unassembled WGS sequence"/>
</dbReference>
<protein>
    <recommendedName>
        <fullName evidence="3">Prephenate dehydrogenase</fullName>
        <ecNumber evidence="2">1.3.1.12</ecNumber>
    </recommendedName>
</protein>
<gene>
    <name evidence="11" type="ORF">A2W52_03300</name>
</gene>
<keyword evidence="5" id="KW-0560">Oxidoreductase</keyword>
<comment type="pathway">
    <text evidence="1">Amino-acid biosynthesis; L-tyrosine biosynthesis; (4-hydroxyphenyl)pyruvate from prephenate (NAD(+) route): step 1/1.</text>
</comment>
<dbReference type="GO" id="GO:0004664">
    <property type="term" value="F:prephenate dehydratase activity"/>
    <property type="evidence" value="ECO:0007669"/>
    <property type="project" value="InterPro"/>
</dbReference>
<evidence type="ECO:0000259" key="9">
    <source>
        <dbReference type="PROSITE" id="PS51176"/>
    </source>
</evidence>
<dbReference type="Gene3D" id="3.30.70.260">
    <property type="match status" value="1"/>
</dbReference>
<dbReference type="SUPFAM" id="SSF55021">
    <property type="entry name" value="ACT-like"/>
    <property type="match status" value="1"/>
</dbReference>
<dbReference type="AlphaFoldDB" id="A0A1G2MFX2"/>
<sequence>MKKRILVLDAFTNGHEAVLAFIQRQGWAETDCEIVFCGTHPNVFKHLTEGPAYAVVPIRNSIAGEVTEVTKHLALFRETGYDLRERDRLDLQINTSVKQPAVEVMLESKAQIVGLHPMFRPEMPFDGQTVVACPARLTAPDWKTWVVNMLTATRAQIKWSTPAEHDGYMTTVQVIPHLGNLTSALLITEAGVSVSESLAFTSPFYRVMFSLMGRLVSQSPDLYTSIVMENPETLTMLERRIAIEQRLVQMIRDKDQAAFEELFAQANVHFGPDVTKEANELFMRILGVLSTLYGKNSVTLEFSKAQSRPGLLERISRVFSERQINLTGINSVALDGQRLQFTISFEQSRTSDGVHRALEEIEEWSDPRVKVLN</sequence>
<evidence type="ECO:0000259" key="10">
    <source>
        <dbReference type="PROSITE" id="PS51671"/>
    </source>
</evidence>
<evidence type="ECO:0000313" key="11">
    <source>
        <dbReference type="EMBL" id="OHA21902.1"/>
    </source>
</evidence>
<dbReference type="EC" id="1.3.1.12" evidence="2"/>
<dbReference type="Gene3D" id="3.40.50.720">
    <property type="entry name" value="NAD(P)-binding Rossmann-like Domain"/>
    <property type="match status" value="1"/>
</dbReference>
<organism evidence="11 12">
    <name type="scientific">Candidatus Taylorbacteria bacterium RIFCSPHIGHO2_02_49_25</name>
    <dbReference type="NCBI Taxonomy" id="1802305"/>
    <lineage>
        <taxon>Bacteria</taxon>
        <taxon>Candidatus Tayloriibacteriota</taxon>
    </lineage>
</organism>
<dbReference type="GO" id="GO:0070403">
    <property type="term" value="F:NAD+ binding"/>
    <property type="evidence" value="ECO:0007669"/>
    <property type="project" value="TreeGrafter"/>
</dbReference>
<dbReference type="UniPathway" id="UPA00121">
    <property type="reaction ID" value="UER00345"/>
</dbReference>
<dbReference type="SUPFAM" id="SSF48179">
    <property type="entry name" value="6-phosphogluconate dehydrogenase C-terminal domain-like"/>
    <property type="match status" value="1"/>
</dbReference>
<dbReference type="EMBL" id="MHRJ01000037">
    <property type="protein sequence ID" value="OHA21902.1"/>
    <property type="molecule type" value="Genomic_DNA"/>
</dbReference>
<keyword evidence="6" id="KW-0520">NAD</keyword>
<dbReference type="Pfam" id="PF00800">
    <property type="entry name" value="PDT"/>
    <property type="match status" value="1"/>
</dbReference>
<evidence type="ECO:0000256" key="7">
    <source>
        <dbReference type="ARBA" id="ARBA00023141"/>
    </source>
</evidence>
<dbReference type="UniPathway" id="UPA00122">
    <property type="reaction ID" value="UER00961"/>
</dbReference>
<keyword evidence="4" id="KW-0827">Tyrosine biosynthesis</keyword>
<dbReference type="PANTHER" id="PTHR21363">
    <property type="entry name" value="PREPHENATE DEHYDROGENASE"/>
    <property type="match status" value="1"/>
</dbReference>
<comment type="caution">
    <text evidence="11">The sequence shown here is derived from an EMBL/GenBank/DDBJ whole genome shotgun (WGS) entry which is preliminary data.</text>
</comment>
<keyword evidence="7" id="KW-0028">Amino-acid biosynthesis</keyword>
<dbReference type="Gene3D" id="3.40.190.10">
    <property type="entry name" value="Periplasmic binding protein-like II"/>
    <property type="match status" value="1"/>
</dbReference>
<dbReference type="InterPro" id="IPR050812">
    <property type="entry name" value="Preph/Arog_dehydrog"/>
</dbReference>
<keyword evidence="7" id="KW-0057">Aromatic amino acid biosynthesis</keyword>
<accession>A0A1G2MFX2</accession>
<reference evidence="11 12" key="1">
    <citation type="journal article" date="2016" name="Nat. Commun.">
        <title>Thousands of microbial genomes shed light on interconnected biogeochemical processes in an aquifer system.</title>
        <authorList>
            <person name="Anantharaman K."/>
            <person name="Brown C.T."/>
            <person name="Hug L.A."/>
            <person name="Sharon I."/>
            <person name="Castelle C.J."/>
            <person name="Probst A.J."/>
            <person name="Thomas B.C."/>
            <person name="Singh A."/>
            <person name="Wilkins M.J."/>
            <person name="Karaoz U."/>
            <person name="Brodie E.L."/>
            <person name="Williams K.H."/>
            <person name="Hubbard S.S."/>
            <person name="Banfield J.F."/>
        </authorList>
    </citation>
    <scope>NUCLEOTIDE SEQUENCE [LARGE SCALE GENOMIC DNA]</scope>
</reference>
<dbReference type="GO" id="GO:0006571">
    <property type="term" value="P:tyrosine biosynthetic process"/>
    <property type="evidence" value="ECO:0007669"/>
    <property type="project" value="UniProtKB-UniPathway"/>
</dbReference>
<dbReference type="PANTHER" id="PTHR21363:SF0">
    <property type="entry name" value="PREPHENATE DEHYDROGENASE [NADP(+)]"/>
    <property type="match status" value="1"/>
</dbReference>
<dbReference type="InterPro" id="IPR002912">
    <property type="entry name" value="ACT_dom"/>
</dbReference>
<evidence type="ECO:0000256" key="5">
    <source>
        <dbReference type="ARBA" id="ARBA00023002"/>
    </source>
</evidence>
<dbReference type="SUPFAM" id="SSF51735">
    <property type="entry name" value="NAD(P)-binding Rossmann-fold domains"/>
    <property type="match status" value="1"/>
</dbReference>
<feature type="domain" description="Prephenate/arogenate dehydrogenase" evidence="9">
    <location>
        <begin position="3"/>
        <end position="281"/>
    </location>
</feature>
<dbReference type="PROSITE" id="PS51671">
    <property type="entry name" value="ACT"/>
    <property type="match status" value="1"/>
</dbReference>
<dbReference type="Gene3D" id="1.10.3660.10">
    <property type="entry name" value="6-phosphogluconate dehydrogenase C-terminal like domain"/>
    <property type="match status" value="1"/>
</dbReference>
<dbReference type="InterPro" id="IPR045865">
    <property type="entry name" value="ACT-like_dom_sf"/>
</dbReference>
<dbReference type="PROSITE" id="PS51176">
    <property type="entry name" value="PDH_ADH"/>
    <property type="match status" value="1"/>
</dbReference>
<comment type="catalytic activity">
    <reaction evidence="8">
        <text>prephenate + NAD(+) = 3-(4-hydroxyphenyl)pyruvate + CO2 + NADH</text>
        <dbReference type="Rhea" id="RHEA:13869"/>
        <dbReference type="ChEBI" id="CHEBI:16526"/>
        <dbReference type="ChEBI" id="CHEBI:29934"/>
        <dbReference type="ChEBI" id="CHEBI:36242"/>
        <dbReference type="ChEBI" id="CHEBI:57540"/>
        <dbReference type="ChEBI" id="CHEBI:57945"/>
        <dbReference type="EC" id="1.3.1.12"/>
    </reaction>
</comment>
<dbReference type="GO" id="GO:0009094">
    <property type="term" value="P:L-phenylalanine biosynthetic process"/>
    <property type="evidence" value="ECO:0007669"/>
    <property type="project" value="UniProtKB-UniPathway"/>
</dbReference>
<dbReference type="InterPro" id="IPR046825">
    <property type="entry name" value="PDH_C"/>
</dbReference>
<dbReference type="GO" id="GO:0008977">
    <property type="term" value="F:prephenate dehydrogenase (NAD+) activity"/>
    <property type="evidence" value="ECO:0007669"/>
    <property type="project" value="UniProtKB-EC"/>
</dbReference>
<evidence type="ECO:0000256" key="1">
    <source>
        <dbReference type="ARBA" id="ARBA00005067"/>
    </source>
</evidence>
<dbReference type="InterPro" id="IPR036291">
    <property type="entry name" value="NAD(P)-bd_dom_sf"/>
</dbReference>
<dbReference type="InterPro" id="IPR001086">
    <property type="entry name" value="Preph_deHydtase"/>
</dbReference>
<dbReference type="SUPFAM" id="SSF53850">
    <property type="entry name" value="Periplasmic binding protein-like II"/>
    <property type="match status" value="1"/>
</dbReference>